<sequence length="297" mass="33168">MCYLSSVIVYIVCMYVLIKRRHKRNTSATWILIGTSTIQFLLATVHVAVALRVLIEGFIHTEDVPKGAFNYWINPATTAQVIAKAVYITNILVAGCVLIWRMYLVWGRNIYVCILPIVMTLCSMVTGYIGLSKLAQITGDLQPDSIFNILDWLIPTWSLFIATELLSTVLIAGKIWWHAKRDPVAKSFYLSLISVVVESGAILTLSTTFLLAFMDRETQTGAILADMATQIATIAPTLIIIRVELLRSTKRQLFINQTTGYDPDQQQSEPPVQILVTTLSVSELNTNESEKQVKSPV</sequence>
<dbReference type="OrthoDB" id="3357408at2759"/>
<evidence type="ECO:0000313" key="2">
    <source>
        <dbReference type="EMBL" id="KAF5319531.1"/>
    </source>
</evidence>
<accession>A0A8H5BB04</accession>
<comment type="caution">
    <text evidence="2">The sequence shown here is derived from an EMBL/GenBank/DDBJ whole genome shotgun (WGS) entry which is preliminary data.</text>
</comment>
<dbReference type="Proteomes" id="UP000567179">
    <property type="component" value="Unassembled WGS sequence"/>
</dbReference>
<feature type="transmembrane region" description="Helical" evidence="1">
    <location>
        <begin position="220"/>
        <end position="241"/>
    </location>
</feature>
<reference evidence="2 3" key="1">
    <citation type="journal article" date="2020" name="ISME J.">
        <title>Uncovering the hidden diversity of litter-decomposition mechanisms in mushroom-forming fungi.</title>
        <authorList>
            <person name="Floudas D."/>
            <person name="Bentzer J."/>
            <person name="Ahren D."/>
            <person name="Johansson T."/>
            <person name="Persson P."/>
            <person name="Tunlid A."/>
        </authorList>
    </citation>
    <scope>NUCLEOTIDE SEQUENCE [LARGE SCALE GENOMIC DNA]</scope>
    <source>
        <strain evidence="2 3">CBS 101986</strain>
    </source>
</reference>
<evidence type="ECO:0000256" key="1">
    <source>
        <dbReference type="SAM" id="Phobius"/>
    </source>
</evidence>
<proteinExistence type="predicted"/>
<evidence type="ECO:0000313" key="3">
    <source>
        <dbReference type="Proteomes" id="UP000567179"/>
    </source>
</evidence>
<keyword evidence="3" id="KW-1185">Reference proteome</keyword>
<keyword evidence="1" id="KW-0472">Membrane</keyword>
<dbReference type="EMBL" id="JAACJJ010000029">
    <property type="protein sequence ID" value="KAF5319531.1"/>
    <property type="molecule type" value="Genomic_DNA"/>
</dbReference>
<dbReference type="AlphaFoldDB" id="A0A8H5BB04"/>
<name>A0A8H5BB04_9AGAR</name>
<feature type="transmembrane region" description="Helical" evidence="1">
    <location>
        <begin position="189"/>
        <end position="214"/>
    </location>
</feature>
<feature type="transmembrane region" description="Helical" evidence="1">
    <location>
        <begin position="110"/>
        <end position="132"/>
    </location>
</feature>
<feature type="transmembrane region" description="Helical" evidence="1">
    <location>
        <begin position="152"/>
        <end position="177"/>
    </location>
</feature>
<feature type="transmembrane region" description="Helical" evidence="1">
    <location>
        <begin position="29"/>
        <end position="55"/>
    </location>
</feature>
<organism evidence="2 3">
    <name type="scientific">Psilocybe cf. subviscida</name>
    <dbReference type="NCBI Taxonomy" id="2480587"/>
    <lineage>
        <taxon>Eukaryota</taxon>
        <taxon>Fungi</taxon>
        <taxon>Dikarya</taxon>
        <taxon>Basidiomycota</taxon>
        <taxon>Agaricomycotina</taxon>
        <taxon>Agaricomycetes</taxon>
        <taxon>Agaricomycetidae</taxon>
        <taxon>Agaricales</taxon>
        <taxon>Agaricineae</taxon>
        <taxon>Strophariaceae</taxon>
        <taxon>Psilocybe</taxon>
    </lineage>
</organism>
<gene>
    <name evidence="2" type="ORF">D9619_008339</name>
</gene>
<feature type="transmembrane region" description="Helical" evidence="1">
    <location>
        <begin position="81"/>
        <end position="103"/>
    </location>
</feature>
<keyword evidence="1" id="KW-0812">Transmembrane</keyword>
<protein>
    <submittedName>
        <fullName evidence="2">Uncharacterized protein</fullName>
    </submittedName>
</protein>
<keyword evidence="1" id="KW-1133">Transmembrane helix</keyword>